<evidence type="ECO:0000259" key="5">
    <source>
        <dbReference type="PROSITE" id="PS51891"/>
    </source>
</evidence>
<reference evidence="6 7" key="1">
    <citation type="journal article" date="2020" name="ISME J.">
        <title>Comparative genomics reveals insights into cyanobacterial evolution and habitat adaptation.</title>
        <authorList>
            <person name="Chen M.Y."/>
            <person name="Teng W.K."/>
            <person name="Zhao L."/>
            <person name="Hu C.X."/>
            <person name="Zhou Y.K."/>
            <person name="Han B.P."/>
            <person name="Song L.R."/>
            <person name="Shu W.S."/>
        </authorList>
    </citation>
    <scope>NUCLEOTIDE SEQUENCE [LARGE SCALE GENOMIC DNA]</scope>
    <source>
        <strain evidence="6 7">FACHB-159</strain>
    </source>
</reference>
<keyword evidence="4" id="KW-0456">Lyase</keyword>
<sequence>MDESSIHGGCLCGTITFEVDPPFQKMAHCHCSRCRKSTGTGHATNLTIDPSQFRWLSGEEDITRYDLPTAQSFGKWFCRHCGCPIPRLTRNGRFMVIPGGSLDTAPPITPTDHIFWASRASWGCTSGGLPTHAEYPESW</sequence>
<organism evidence="6 7">
    <name type="scientific">Nostoc paludosum FACHB-159</name>
    <dbReference type="NCBI Taxonomy" id="2692908"/>
    <lineage>
        <taxon>Bacteria</taxon>
        <taxon>Bacillati</taxon>
        <taxon>Cyanobacteriota</taxon>
        <taxon>Cyanophyceae</taxon>
        <taxon>Nostocales</taxon>
        <taxon>Nostocaceae</taxon>
        <taxon>Nostoc</taxon>
    </lineage>
</organism>
<dbReference type="SUPFAM" id="SSF51316">
    <property type="entry name" value="Mss4-like"/>
    <property type="match status" value="1"/>
</dbReference>
<evidence type="ECO:0000313" key="6">
    <source>
        <dbReference type="EMBL" id="MBD2735573.1"/>
    </source>
</evidence>
<evidence type="ECO:0000313" key="7">
    <source>
        <dbReference type="Proteomes" id="UP000637383"/>
    </source>
</evidence>
<feature type="domain" description="CENP-V/GFA" evidence="5">
    <location>
        <begin position="6"/>
        <end position="117"/>
    </location>
</feature>
<protein>
    <submittedName>
        <fullName evidence="6">GFA family protein</fullName>
    </submittedName>
</protein>
<comment type="caution">
    <text evidence="6">The sequence shown here is derived from an EMBL/GenBank/DDBJ whole genome shotgun (WGS) entry which is preliminary data.</text>
</comment>
<keyword evidence="2" id="KW-0479">Metal-binding</keyword>
<dbReference type="PANTHER" id="PTHR33337">
    <property type="entry name" value="GFA DOMAIN-CONTAINING PROTEIN"/>
    <property type="match status" value="1"/>
</dbReference>
<dbReference type="EMBL" id="JACJTU010000015">
    <property type="protein sequence ID" value="MBD2735573.1"/>
    <property type="molecule type" value="Genomic_DNA"/>
</dbReference>
<dbReference type="Proteomes" id="UP000637383">
    <property type="component" value="Unassembled WGS sequence"/>
</dbReference>
<evidence type="ECO:0000256" key="1">
    <source>
        <dbReference type="ARBA" id="ARBA00005495"/>
    </source>
</evidence>
<dbReference type="Gene3D" id="3.90.1590.10">
    <property type="entry name" value="glutathione-dependent formaldehyde- activating enzyme (gfa)"/>
    <property type="match status" value="1"/>
</dbReference>
<evidence type="ECO:0000256" key="2">
    <source>
        <dbReference type="ARBA" id="ARBA00022723"/>
    </source>
</evidence>
<keyword evidence="3" id="KW-0862">Zinc</keyword>
<dbReference type="InterPro" id="IPR006913">
    <property type="entry name" value="CENP-V/GFA"/>
</dbReference>
<dbReference type="PANTHER" id="PTHR33337:SF40">
    <property type="entry name" value="CENP-V_GFA DOMAIN-CONTAINING PROTEIN-RELATED"/>
    <property type="match status" value="1"/>
</dbReference>
<accession>A0ABR8K9N3</accession>
<comment type="similarity">
    <text evidence="1">Belongs to the Gfa family.</text>
</comment>
<proteinExistence type="inferred from homology"/>
<gene>
    <name evidence="6" type="ORF">H6H03_17015</name>
</gene>
<name>A0ABR8K9N3_9NOSO</name>
<dbReference type="Pfam" id="PF04828">
    <property type="entry name" value="GFA"/>
    <property type="match status" value="1"/>
</dbReference>
<evidence type="ECO:0000256" key="3">
    <source>
        <dbReference type="ARBA" id="ARBA00022833"/>
    </source>
</evidence>
<dbReference type="RefSeq" id="WP_190884670.1">
    <property type="nucleotide sequence ID" value="NZ_JACJTU010000015.1"/>
</dbReference>
<keyword evidence="7" id="KW-1185">Reference proteome</keyword>
<evidence type="ECO:0000256" key="4">
    <source>
        <dbReference type="ARBA" id="ARBA00023239"/>
    </source>
</evidence>
<dbReference type="PROSITE" id="PS51891">
    <property type="entry name" value="CENP_V_GFA"/>
    <property type="match status" value="1"/>
</dbReference>
<dbReference type="InterPro" id="IPR011057">
    <property type="entry name" value="Mss4-like_sf"/>
</dbReference>